<dbReference type="Pfam" id="PF00226">
    <property type="entry name" value="DnaJ"/>
    <property type="match status" value="1"/>
</dbReference>
<proteinExistence type="predicted"/>
<evidence type="ECO:0000313" key="7">
    <source>
        <dbReference type="Proteomes" id="UP000194440"/>
    </source>
</evidence>
<dbReference type="EMBL" id="CP021366">
    <property type="protein sequence ID" value="ART60110.1"/>
    <property type="molecule type" value="Genomic_DNA"/>
</dbReference>
<feature type="region of interest" description="Disordered" evidence="4">
    <location>
        <begin position="71"/>
        <end position="151"/>
    </location>
</feature>
<keyword evidence="2" id="KW-0238">DNA-binding</keyword>
<keyword evidence="3" id="KW-0143">Chaperone</keyword>
<dbReference type="PANTHER" id="PTHR43096:SF52">
    <property type="entry name" value="DNAJ HOMOLOG 1, MITOCHONDRIAL-RELATED"/>
    <property type="match status" value="1"/>
</dbReference>
<reference evidence="6" key="1">
    <citation type="submission" date="2017-05" db="EMBL/GenBank/DDBJ databases">
        <title>Polyphasic characterization of four soil-derived phenanthrene-degrading Acidovorax strains and proposal of Acidovorax phenanthrenivorans sp. nov.</title>
        <authorList>
            <person name="Singleton D."/>
            <person name="Lee J."/>
            <person name="Dickey A.N."/>
            <person name="Stroud A."/>
            <person name="Scholl E.H."/>
            <person name="Wright F.A."/>
            <person name="Aitken M.D."/>
        </authorList>
    </citation>
    <scope>NUCLEOTIDE SEQUENCE</scope>
    <source>
        <strain evidence="6">P4</strain>
    </source>
</reference>
<protein>
    <submittedName>
        <fullName evidence="6">Molecular chaperone DnaJ</fullName>
    </submittedName>
</protein>
<dbReference type="SMART" id="SM00271">
    <property type="entry name" value="DnaJ"/>
    <property type="match status" value="1"/>
</dbReference>
<dbReference type="InterPro" id="IPR036869">
    <property type="entry name" value="J_dom_sf"/>
</dbReference>
<keyword evidence="7" id="KW-1185">Reference proteome</keyword>
<feature type="domain" description="J" evidence="5">
    <location>
        <begin position="5"/>
        <end position="69"/>
    </location>
</feature>
<sequence length="334" mass="36520">MEFKDYYQVLGISKTATADDIKKAYRKRARKYHPDVSKEADAAARMAEVNEANAVLSDPEKREAYDALGRQAPHRPGQDFRPPPNWDAGFEFSDGAGAASAAGGPDGEFSDFFEQLFGRHARAQRAQSQYREAPRDAEWGGTPPPSRGNDHHARIELDLLDAYQGAERSLTLRGARLDDAGRMVHEQRNLQVKIPKGVREGQLIRLTGQGSPGTGGAPAGDLFLEVQFKPDPRWRAIDRDVYQPVAVAPWEAELGAVIEVHTPAGALEVTVPAHWKSARKLRLKGRGIPAATPGDLYLELSVALPPAHSDAERAAYTAMAKAFPRFDPRATQGA</sequence>
<dbReference type="CDD" id="cd06257">
    <property type="entry name" value="DnaJ"/>
    <property type="match status" value="1"/>
</dbReference>
<dbReference type="GO" id="GO:0003677">
    <property type="term" value="F:DNA binding"/>
    <property type="evidence" value="ECO:0007669"/>
    <property type="project" value="UniProtKB-KW"/>
</dbReference>
<dbReference type="KEGG" id="acis:CBP35_03005"/>
<dbReference type="PRINTS" id="PR00625">
    <property type="entry name" value="JDOMAIN"/>
</dbReference>
<dbReference type="SUPFAM" id="SSF49493">
    <property type="entry name" value="HSP40/DnaJ peptide-binding domain"/>
    <property type="match status" value="2"/>
</dbReference>
<dbReference type="InterPro" id="IPR008971">
    <property type="entry name" value="HSP40/DnaJ_pept-bd"/>
</dbReference>
<dbReference type="RefSeq" id="WP_086928096.1">
    <property type="nucleotide sequence ID" value="NZ_CP021362.1"/>
</dbReference>
<dbReference type="PANTHER" id="PTHR43096">
    <property type="entry name" value="DNAJ HOMOLOG 1, MITOCHONDRIAL-RELATED"/>
    <property type="match status" value="1"/>
</dbReference>
<name>A0A240UGH3_9BURK</name>
<dbReference type="GO" id="GO:0042026">
    <property type="term" value="P:protein refolding"/>
    <property type="evidence" value="ECO:0007669"/>
    <property type="project" value="TreeGrafter"/>
</dbReference>
<dbReference type="SUPFAM" id="SSF46565">
    <property type="entry name" value="Chaperone J-domain"/>
    <property type="match status" value="1"/>
</dbReference>
<dbReference type="InterPro" id="IPR002939">
    <property type="entry name" value="DnaJ_C"/>
</dbReference>
<dbReference type="KEGG" id="acip:CBP36_15920"/>
<gene>
    <name evidence="6" type="ORF">CBP36_15920</name>
</gene>
<dbReference type="GO" id="GO:0051082">
    <property type="term" value="F:unfolded protein binding"/>
    <property type="evidence" value="ECO:0007669"/>
    <property type="project" value="InterPro"/>
</dbReference>
<dbReference type="Gene3D" id="2.60.260.20">
    <property type="entry name" value="Urease metallochaperone UreE, N-terminal domain"/>
    <property type="match status" value="2"/>
</dbReference>
<evidence type="ECO:0000256" key="4">
    <source>
        <dbReference type="SAM" id="MobiDB-lite"/>
    </source>
</evidence>
<dbReference type="Gene3D" id="1.10.287.110">
    <property type="entry name" value="DnaJ domain"/>
    <property type="match status" value="1"/>
</dbReference>
<evidence type="ECO:0000256" key="1">
    <source>
        <dbReference type="ARBA" id="ARBA00022490"/>
    </source>
</evidence>
<dbReference type="PROSITE" id="PS50076">
    <property type="entry name" value="DNAJ_2"/>
    <property type="match status" value="1"/>
</dbReference>
<accession>A0A240UGH3</accession>
<evidence type="ECO:0000256" key="3">
    <source>
        <dbReference type="ARBA" id="ARBA00023186"/>
    </source>
</evidence>
<dbReference type="OrthoDB" id="9779889at2"/>
<dbReference type="GO" id="GO:0005737">
    <property type="term" value="C:cytoplasm"/>
    <property type="evidence" value="ECO:0007669"/>
    <property type="project" value="TreeGrafter"/>
</dbReference>
<dbReference type="InterPro" id="IPR001623">
    <property type="entry name" value="DnaJ_domain"/>
</dbReference>
<organism evidence="6 7">
    <name type="scientific">Acidovorax carolinensis</name>
    <dbReference type="NCBI Taxonomy" id="553814"/>
    <lineage>
        <taxon>Bacteria</taxon>
        <taxon>Pseudomonadati</taxon>
        <taxon>Pseudomonadota</taxon>
        <taxon>Betaproteobacteria</taxon>
        <taxon>Burkholderiales</taxon>
        <taxon>Comamonadaceae</taxon>
        <taxon>Acidovorax</taxon>
    </lineage>
</organism>
<dbReference type="Pfam" id="PF01556">
    <property type="entry name" value="DnaJ_C"/>
    <property type="match status" value="1"/>
</dbReference>
<dbReference type="Proteomes" id="UP000194440">
    <property type="component" value="Chromosome"/>
</dbReference>
<dbReference type="CDD" id="cd10747">
    <property type="entry name" value="DnaJ_C"/>
    <property type="match status" value="1"/>
</dbReference>
<dbReference type="AlphaFoldDB" id="A0A240UGH3"/>
<dbReference type="FunFam" id="2.60.260.20:FF:000008">
    <property type="entry name" value="Curved DNA-binding protein"/>
    <property type="match status" value="1"/>
</dbReference>
<keyword evidence="1" id="KW-0963">Cytoplasm</keyword>
<feature type="compositionally biased region" description="Low complexity" evidence="4">
    <location>
        <begin position="88"/>
        <end position="103"/>
    </location>
</feature>
<evidence type="ECO:0000259" key="5">
    <source>
        <dbReference type="PROSITE" id="PS50076"/>
    </source>
</evidence>
<evidence type="ECO:0000256" key="2">
    <source>
        <dbReference type="ARBA" id="ARBA00023125"/>
    </source>
</evidence>
<evidence type="ECO:0000313" key="6">
    <source>
        <dbReference type="EMBL" id="ART60110.1"/>
    </source>
</evidence>